<evidence type="ECO:0008006" key="5">
    <source>
        <dbReference type="Google" id="ProtNLM"/>
    </source>
</evidence>
<dbReference type="GO" id="GO:0005783">
    <property type="term" value="C:endoplasmic reticulum"/>
    <property type="evidence" value="ECO:0007669"/>
    <property type="project" value="TreeGrafter"/>
</dbReference>
<comment type="similarity">
    <text evidence="1">Belongs to the short-chain dehydrogenases/reductases (SDR) family.</text>
</comment>
<dbReference type="PANTHER" id="PTHR43899:SF13">
    <property type="entry name" value="RH59310P"/>
    <property type="match status" value="1"/>
</dbReference>
<proteinExistence type="inferred from homology"/>
<dbReference type="AlphaFoldDB" id="A0A565AZ91"/>
<dbReference type="InterPro" id="IPR051019">
    <property type="entry name" value="VLCFA-Steroid_DH"/>
</dbReference>
<sequence>MASIRRASFFVPSPEGYAKAALRFVGYEACCTPHWPHALVGSVVSALPVRIFESFYVKRCLQTRKKGMLKESMKKK</sequence>
<protein>
    <recommendedName>
        <fullName evidence="5">Very-long-chain (3R)-3-hydroxyacyl-CoA dehydratase</fullName>
    </recommendedName>
</protein>
<evidence type="ECO:0000313" key="4">
    <source>
        <dbReference type="Proteomes" id="UP000489600"/>
    </source>
</evidence>
<name>A0A565AZ91_9BRAS</name>
<dbReference type="GO" id="GO:0045703">
    <property type="term" value="F:ketoreductase activity"/>
    <property type="evidence" value="ECO:0007669"/>
    <property type="project" value="TreeGrafter"/>
</dbReference>
<dbReference type="EMBL" id="CABITT030000002">
    <property type="protein sequence ID" value="VVA94393.1"/>
    <property type="molecule type" value="Genomic_DNA"/>
</dbReference>
<comment type="caution">
    <text evidence="3">The sequence shown here is derived from an EMBL/GenBank/DDBJ whole genome shotgun (WGS) entry which is preliminary data.</text>
</comment>
<dbReference type="OrthoDB" id="5545019at2759"/>
<evidence type="ECO:0000313" key="3">
    <source>
        <dbReference type="EMBL" id="VVA94393.1"/>
    </source>
</evidence>
<reference evidence="3" key="1">
    <citation type="submission" date="2019-07" db="EMBL/GenBank/DDBJ databases">
        <authorList>
            <person name="Dittberner H."/>
        </authorList>
    </citation>
    <scope>NUCLEOTIDE SEQUENCE [LARGE SCALE GENOMIC DNA]</scope>
</reference>
<evidence type="ECO:0000256" key="1">
    <source>
        <dbReference type="ARBA" id="ARBA00006484"/>
    </source>
</evidence>
<gene>
    <name evidence="3" type="ORF">ANE_LOCUS4838</name>
</gene>
<evidence type="ECO:0000256" key="2">
    <source>
        <dbReference type="ARBA" id="ARBA00023002"/>
    </source>
</evidence>
<dbReference type="PANTHER" id="PTHR43899">
    <property type="entry name" value="RH59310P"/>
    <property type="match status" value="1"/>
</dbReference>
<keyword evidence="4" id="KW-1185">Reference proteome</keyword>
<organism evidence="3 4">
    <name type="scientific">Arabis nemorensis</name>
    <dbReference type="NCBI Taxonomy" id="586526"/>
    <lineage>
        <taxon>Eukaryota</taxon>
        <taxon>Viridiplantae</taxon>
        <taxon>Streptophyta</taxon>
        <taxon>Embryophyta</taxon>
        <taxon>Tracheophyta</taxon>
        <taxon>Spermatophyta</taxon>
        <taxon>Magnoliopsida</taxon>
        <taxon>eudicotyledons</taxon>
        <taxon>Gunneridae</taxon>
        <taxon>Pentapetalae</taxon>
        <taxon>rosids</taxon>
        <taxon>malvids</taxon>
        <taxon>Brassicales</taxon>
        <taxon>Brassicaceae</taxon>
        <taxon>Arabideae</taxon>
        <taxon>Arabis</taxon>
    </lineage>
</organism>
<keyword evidence="2" id="KW-0560">Oxidoreductase</keyword>
<dbReference type="Proteomes" id="UP000489600">
    <property type="component" value="Unassembled WGS sequence"/>
</dbReference>
<accession>A0A565AZ91</accession>